<evidence type="ECO:0000256" key="4">
    <source>
        <dbReference type="ARBA" id="ARBA00016452"/>
    </source>
</evidence>
<dbReference type="PIRSF" id="PIRSF002764">
    <property type="entry name" value="CcmB"/>
    <property type="match status" value="1"/>
</dbReference>
<feature type="transmembrane region" description="Helical" evidence="13">
    <location>
        <begin position="161"/>
        <end position="185"/>
    </location>
</feature>
<accession>A0A2N5C3U1</accession>
<evidence type="ECO:0000256" key="7">
    <source>
        <dbReference type="ARBA" id="ARBA00022519"/>
    </source>
</evidence>
<reference evidence="14 15" key="1">
    <citation type="submission" date="2017-12" db="EMBL/GenBank/DDBJ databases">
        <title>Genome sequence of the active heterotrophic nitrifier-denitrifier, Cupriavidus pauculus UM1.</title>
        <authorList>
            <person name="Putonti C."/>
            <person name="Castignetti D."/>
        </authorList>
    </citation>
    <scope>NUCLEOTIDE SEQUENCE [LARGE SCALE GENOMIC DNA]</scope>
    <source>
        <strain evidence="14 15">UM1</strain>
    </source>
</reference>
<organism evidence="14 15">
    <name type="scientific">Cupriavidus pauculus</name>
    <dbReference type="NCBI Taxonomy" id="82633"/>
    <lineage>
        <taxon>Bacteria</taxon>
        <taxon>Pseudomonadati</taxon>
        <taxon>Pseudomonadota</taxon>
        <taxon>Betaproteobacteria</taxon>
        <taxon>Burkholderiales</taxon>
        <taxon>Burkholderiaceae</taxon>
        <taxon>Cupriavidus</taxon>
    </lineage>
</organism>
<keyword evidence="11 12" id="KW-0472">Membrane</keyword>
<keyword evidence="6 12" id="KW-1003">Cell membrane</keyword>
<dbReference type="Proteomes" id="UP000234341">
    <property type="component" value="Unassembled WGS sequence"/>
</dbReference>
<feature type="transmembrane region" description="Helical" evidence="13">
    <location>
        <begin position="129"/>
        <end position="154"/>
    </location>
</feature>
<comment type="caution">
    <text evidence="14">The sequence shown here is derived from an EMBL/GenBank/DDBJ whole genome shotgun (WGS) entry which is preliminary data.</text>
</comment>
<name>A0A2N5C3U1_9BURK</name>
<evidence type="ECO:0000256" key="8">
    <source>
        <dbReference type="ARBA" id="ARBA00022692"/>
    </source>
</evidence>
<evidence type="ECO:0000256" key="5">
    <source>
        <dbReference type="ARBA" id="ARBA00022448"/>
    </source>
</evidence>
<keyword evidence="10 13" id="KW-1133">Transmembrane helix</keyword>
<dbReference type="GO" id="GO:1903607">
    <property type="term" value="P:cytochrome c biosynthetic process"/>
    <property type="evidence" value="ECO:0007669"/>
    <property type="project" value="TreeGrafter"/>
</dbReference>
<keyword evidence="7 12" id="KW-0997">Cell inner membrane</keyword>
<evidence type="ECO:0000313" key="15">
    <source>
        <dbReference type="Proteomes" id="UP000234341"/>
    </source>
</evidence>
<evidence type="ECO:0000256" key="13">
    <source>
        <dbReference type="SAM" id="Phobius"/>
    </source>
</evidence>
<feature type="transmembrane region" description="Helical" evidence="13">
    <location>
        <begin position="93"/>
        <end position="117"/>
    </location>
</feature>
<evidence type="ECO:0000256" key="9">
    <source>
        <dbReference type="ARBA" id="ARBA00022748"/>
    </source>
</evidence>
<dbReference type="InterPro" id="IPR026031">
    <property type="entry name" value="Cyt_c_CcmB_bac"/>
</dbReference>
<evidence type="ECO:0000256" key="10">
    <source>
        <dbReference type="ARBA" id="ARBA00022989"/>
    </source>
</evidence>
<evidence type="ECO:0000256" key="11">
    <source>
        <dbReference type="ARBA" id="ARBA00023136"/>
    </source>
</evidence>
<dbReference type="GO" id="GO:0017004">
    <property type="term" value="P:cytochrome complex assembly"/>
    <property type="evidence" value="ECO:0007669"/>
    <property type="project" value="UniProtKB-KW"/>
</dbReference>
<dbReference type="NCBIfam" id="TIGR01190">
    <property type="entry name" value="ccmB"/>
    <property type="match status" value="1"/>
</dbReference>
<feature type="transmembrane region" description="Helical" evidence="13">
    <location>
        <begin position="54"/>
        <end position="73"/>
    </location>
</feature>
<evidence type="ECO:0000256" key="2">
    <source>
        <dbReference type="ARBA" id="ARBA00004429"/>
    </source>
</evidence>
<dbReference type="RefSeq" id="WP_101685140.1">
    <property type="nucleotide sequence ID" value="NZ_PJRP01000022.1"/>
</dbReference>
<dbReference type="PANTHER" id="PTHR30070">
    <property type="entry name" value="HEME EXPORTER PROTEIN B"/>
    <property type="match status" value="1"/>
</dbReference>
<sequence>MIGALRAVVAHDLSIAWRRRSSLLASVVFFVIVSSLFPLAIGPDPQQLRTLAPGILWVAALLASMLSLSRLFAQEYADGSLDQLLLSPHPLALLVLGKICAHWLTSGLPLLILTPLLAQQYSLPASATLLLSASLLVGTPALSLIGAVGAALTLGVRGGAVLLCILVLPLSIPVLVFGAGAGAAADAGLDVVPHFSLLGACLALSLLVCPLAAAAGLRIAME</sequence>
<dbReference type="Pfam" id="PF03379">
    <property type="entry name" value="CcmB"/>
    <property type="match status" value="1"/>
</dbReference>
<comment type="function">
    <text evidence="1 12">Required for the export of heme to the periplasm for the biogenesis of c-type cytochromes.</text>
</comment>
<dbReference type="EMBL" id="PJRP01000022">
    <property type="protein sequence ID" value="PLP96884.1"/>
    <property type="molecule type" value="Genomic_DNA"/>
</dbReference>
<evidence type="ECO:0000256" key="12">
    <source>
        <dbReference type="PIRNR" id="PIRNR002764"/>
    </source>
</evidence>
<comment type="similarity">
    <text evidence="3 12">Belongs to the CcmB/CycW/HelB family.</text>
</comment>
<dbReference type="PRINTS" id="PR01414">
    <property type="entry name" value="CCMBBIOGNSIS"/>
</dbReference>
<comment type="subcellular location">
    <subcellularLocation>
        <location evidence="2">Cell inner membrane</location>
        <topology evidence="2">Multi-pass membrane protein</topology>
    </subcellularLocation>
</comment>
<dbReference type="GO" id="GO:0005886">
    <property type="term" value="C:plasma membrane"/>
    <property type="evidence" value="ECO:0007669"/>
    <property type="project" value="UniProtKB-SubCell"/>
</dbReference>
<feature type="transmembrane region" description="Helical" evidence="13">
    <location>
        <begin position="21"/>
        <end position="42"/>
    </location>
</feature>
<gene>
    <name evidence="14" type="primary">ccmB</name>
    <name evidence="14" type="ORF">CYJ10_30320</name>
</gene>
<dbReference type="AlphaFoldDB" id="A0A2N5C3U1"/>
<protein>
    <recommendedName>
        <fullName evidence="4 12">Heme exporter protein B</fullName>
    </recommendedName>
</protein>
<dbReference type="PANTHER" id="PTHR30070:SF1">
    <property type="entry name" value="CYTOCHROME C BIOGENESIS B-RELATED"/>
    <property type="match status" value="1"/>
</dbReference>
<feature type="transmembrane region" description="Helical" evidence="13">
    <location>
        <begin position="197"/>
        <end position="220"/>
    </location>
</feature>
<dbReference type="STRING" id="82633.GCA_000974605_00315"/>
<evidence type="ECO:0000313" key="14">
    <source>
        <dbReference type="EMBL" id="PLP96884.1"/>
    </source>
</evidence>
<proteinExistence type="inferred from homology"/>
<keyword evidence="5 12" id="KW-0813">Transport</keyword>
<keyword evidence="9 12" id="KW-0201">Cytochrome c-type biogenesis</keyword>
<evidence type="ECO:0000256" key="1">
    <source>
        <dbReference type="ARBA" id="ARBA00002442"/>
    </source>
</evidence>
<dbReference type="GO" id="GO:0015232">
    <property type="term" value="F:heme transmembrane transporter activity"/>
    <property type="evidence" value="ECO:0007669"/>
    <property type="project" value="InterPro"/>
</dbReference>
<evidence type="ECO:0000256" key="6">
    <source>
        <dbReference type="ARBA" id="ARBA00022475"/>
    </source>
</evidence>
<evidence type="ECO:0000256" key="3">
    <source>
        <dbReference type="ARBA" id="ARBA00010544"/>
    </source>
</evidence>
<dbReference type="InterPro" id="IPR003544">
    <property type="entry name" value="Cyt_c_biogenesis_CcmB"/>
</dbReference>
<keyword evidence="8 13" id="KW-0812">Transmembrane</keyword>